<dbReference type="InterPro" id="IPR029058">
    <property type="entry name" value="AB_hydrolase_fold"/>
</dbReference>
<dbReference type="OrthoDB" id="1466228at2"/>
<evidence type="ECO:0000259" key="4">
    <source>
        <dbReference type="Pfam" id="PF18962"/>
    </source>
</evidence>
<dbReference type="SUPFAM" id="SSF53474">
    <property type="entry name" value="alpha/beta-Hydrolases"/>
    <property type="match status" value="1"/>
</dbReference>
<feature type="transmembrane region" description="Helical" evidence="2">
    <location>
        <begin position="12"/>
        <end position="30"/>
    </location>
</feature>
<accession>A0A5C6RSY8</accession>
<evidence type="ECO:0000256" key="2">
    <source>
        <dbReference type="SAM" id="Phobius"/>
    </source>
</evidence>
<evidence type="ECO:0000313" key="6">
    <source>
        <dbReference type="Proteomes" id="UP000321721"/>
    </source>
</evidence>
<evidence type="ECO:0000313" key="5">
    <source>
        <dbReference type="EMBL" id="TXB65373.1"/>
    </source>
</evidence>
<name>A0A5C6RSY8_9FLAO</name>
<sequence>MERKIIRNTQEILVIILLFGLMFIASEMFAQHQVGHTQITFQDASRGNRAIQTEIYYPASTSGDDVSIVAGQYPVIVFGHGFVMAWSAYENLWQSYVPRGYIMMFPRTEGSLTGTDHQQFGWDLQFLVTEMQNEGATPGSIFFNGVAPETALMGHSMGGGASFLAADSLVANGNINLKTLVGYAPAESSTNGVSSINSALNITVPSVVFSGSNDGVTPAADHHTPMYDNLASNCKTFINVLGGGHCYFANTNTNCDFGESTSSTGISITREEQQDIAQDLTNLWLDYMLKGDCDAFDYFQDSLANSTRISHLQECAVNPTPIIADNSGDLTSSTTGVSYQWYLDGNPIPASNSQTITATQDGDYTVEVTYANSCPETSAPYTVTTTSLAEYALKDFTIYPNPTKGLITIKGVGLKNVEVQLYNLVGKLITNFSVDNNETINLSNLPEGVYLLKVNGTTNRIILSK</sequence>
<dbReference type="Gene3D" id="2.60.40.10">
    <property type="entry name" value="Immunoglobulins"/>
    <property type="match status" value="1"/>
</dbReference>
<dbReference type="InterPro" id="IPR013783">
    <property type="entry name" value="Ig-like_fold"/>
</dbReference>
<dbReference type="GO" id="GO:0015996">
    <property type="term" value="P:chlorophyll catabolic process"/>
    <property type="evidence" value="ECO:0007669"/>
    <property type="project" value="TreeGrafter"/>
</dbReference>
<comment type="caution">
    <text evidence="5">The sequence shown here is derived from an EMBL/GenBank/DDBJ whole genome shotgun (WGS) entry which is preliminary data.</text>
</comment>
<dbReference type="NCBIfam" id="TIGR04183">
    <property type="entry name" value="Por_Secre_tail"/>
    <property type="match status" value="1"/>
</dbReference>
<dbReference type="Proteomes" id="UP000321721">
    <property type="component" value="Unassembled WGS sequence"/>
</dbReference>
<dbReference type="RefSeq" id="WP_147100349.1">
    <property type="nucleotide sequence ID" value="NZ_VOOS01000003.1"/>
</dbReference>
<reference evidence="5 6" key="1">
    <citation type="submission" date="2019-08" db="EMBL/GenBank/DDBJ databases">
        <title>Genome of Vicingus serpentipes NCIMB 15042.</title>
        <authorList>
            <person name="Bowman J.P."/>
        </authorList>
    </citation>
    <scope>NUCLEOTIDE SEQUENCE [LARGE SCALE GENOMIC DNA]</scope>
    <source>
        <strain evidence="5 6">NCIMB 15042</strain>
    </source>
</reference>
<organism evidence="5 6">
    <name type="scientific">Vicingus serpentipes</name>
    <dbReference type="NCBI Taxonomy" id="1926625"/>
    <lineage>
        <taxon>Bacteria</taxon>
        <taxon>Pseudomonadati</taxon>
        <taxon>Bacteroidota</taxon>
        <taxon>Flavobacteriia</taxon>
        <taxon>Flavobacteriales</taxon>
        <taxon>Vicingaceae</taxon>
        <taxon>Vicingus</taxon>
    </lineage>
</organism>
<keyword evidence="6" id="KW-1185">Reference proteome</keyword>
<dbReference type="InterPro" id="IPR041127">
    <property type="entry name" value="PET_hydrolase/cutinase-like"/>
</dbReference>
<dbReference type="PANTHER" id="PTHR33428">
    <property type="entry name" value="CHLOROPHYLLASE-2, CHLOROPLASTIC"/>
    <property type="match status" value="1"/>
</dbReference>
<dbReference type="SUPFAM" id="SSF49299">
    <property type="entry name" value="PKD domain"/>
    <property type="match status" value="1"/>
</dbReference>
<keyword evidence="2" id="KW-0812">Transmembrane</keyword>
<keyword evidence="2" id="KW-1133">Transmembrane helix</keyword>
<feature type="domain" description="PET hydrolase/cutinase-like" evidence="3">
    <location>
        <begin position="44"/>
        <end position="254"/>
    </location>
</feature>
<gene>
    <name evidence="5" type="ORF">FRY74_08090</name>
</gene>
<feature type="domain" description="Secretion system C-terminal sorting" evidence="4">
    <location>
        <begin position="398"/>
        <end position="462"/>
    </location>
</feature>
<proteinExistence type="predicted"/>
<dbReference type="Pfam" id="PF18962">
    <property type="entry name" value="Por_Secre_tail"/>
    <property type="match status" value="1"/>
</dbReference>
<keyword evidence="2" id="KW-0472">Membrane</keyword>
<keyword evidence="1" id="KW-0732">Signal</keyword>
<protein>
    <submittedName>
        <fullName evidence="5">T9SS type A sorting domain-containing protein</fullName>
    </submittedName>
</protein>
<dbReference type="GO" id="GO:0047746">
    <property type="term" value="F:chlorophyllase activity"/>
    <property type="evidence" value="ECO:0007669"/>
    <property type="project" value="TreeGrafter"/>
</dbReference>
<dbReference type="Gene3D" id="3.40.50.1820">
    <property type="entry name" value="alpha/beta hydrolase"/>
    <property type="match status" value="1"/>
</dbReference>
<evidence type="ECO:0000259" key="3">
    <source>
        <dbReference type="Pfam" id="PF12740"/>
    </source>
</evidence>
<dbReference type="InterPro" id="IPR035986">
    <property type="entry name" value="PKD_dom_sf"/>
</dbReference>
<dbReference type="InterPro" id="IPR026444">
    <property type="entry name" value="Secre_tail"/>
</dbReference>
<dbReference type="Pfam" id="PF12740">
    <property type="entry name" value="PETase"/>
    <property type="match status" value="1"/>
</dbReference>
<dbReference type="EMBL" id="VOOS01000003">
    <property type="protein sequence ID" value="TXB65373.1"/>
    <property type="molecule type" value="Genomic_DNA"/>
</dbReference>
<dbReference type="PANTHER" id="PTHR33428:SF2">
    <property type="entry name" value="CHLOROPHYLLASE-2"/>
    <property type="match status" value="1"/>
</dbReference>
<evidence type="ECO:0000256" key="1">
    <source>
        <dbReference type="ARBA" id="ARBA00022729"/>
    </source>
</evidence>
<dbReference type="AlphaFoldDB" id="A0A5C6RSY8"/>